<dbReference type="AlphaFoldDB" id="A0A0A0HGV0"/>
<accession>A0A0A0HGV0</accession>
<proteinExistence type="predicted"/>
<dbReference type="EMBL" id="AONH01000026">
    <property type="protein sequence ID" value="KGM85904.1"/>
    <property type="molecule type" value="Genomic_DNA"/>
</dbReference>
<dbReference type="eggNOG" id="COG3464">
    <property type="taxonomic scope" value="Bacteria"/>
</dbReference>
<gene>
    <name evidence="1" type="ORF">rosmuc_04240</name>
</gene>
<reference evidence="1 2" key="1">
    <citation type="submission" date="2013-01" db="EMBL/GenBank/DDBJ databases">
        <authorList>
            <person name="Fiebig A."/>
            <person name="Goeker M."/>
            <person name="Klenk H.-P.P."/>
        </authorList>
    </citation>
    <scope>NUCLEOTIDE SEQUENCE [LARGE SCALE GENOMIC DNA]</scope>
    <source>
        <strain evidence="1 2">DSM 17069</strain>
    </source>
</reference>
<evidence type="ECO:0008006" key="3">
    <source>
        <dbReference type="Google" id="ProtNLM"/>
    </source>
</evidence>
<name>A0A0A0HGV0_9RHOB</name>
<evidence type="ECO:0000313" key="1">
    <source>
        <dbReference type="EMBL" id="KGM85904.1"/>
    </source>
</evidence>
<organism evidence="1 2">
    <name type="scientific">Roseovarius mucosus DSM 17069</name>
    <dbReference type="NCBI Taxonomy" id="1288298"/>
    <lineage>
        <taxon>Bacteria</taxon>
        <taxon>Pseudomonadati</taxon>
        <taxon>Pseudomonadota</taxon>
        <taxon>Alphaproteobacteria</taxon>
        <taxon>Rhodobacterales</taxon>
        <taxon>Roseobacteraceae</taxon>
        <taxon>Roseovarius</taxon>
    </lineage>
</organism>
<sequence length="176" mass="20239">MRDATGAEINHILDWWHISIRIRHVETTFQTLFSLLEAADSLAVEMLVENLRWRIWHGQTARAFEAIETLFEFGMRVRSQTVGRTNDAAFSAVARTMELQTYLEYNRAALVDYGRRRRNGKAVSTSRAEGLVNEIANDRMGKKRRMRWTPQGAHRVATVRAAVLDGRLGERRLRAA</sequence>
<evidence type="ECO:0000313" key="2">
    <source>
        <dbReference type="Proteomes" id="UP000030021"/>
    </source>
</evidence>
<dbReference type="Proteomes" id="UP000030021">
    <property type="component" value="Unassembled WGS sequence"/>
</dbReference>
<protein>
    <recommendedName>
        <fullName evidence="3">Transposase</fullName>
    </recommendedName>
</protein>
<dbReference type="HOGENOM" id="CLU_047254_2_0_5"/>
<comment type="caution">
    <text evidence="1">The sequence shown here is derived from an EMBL/GenBank/DDBJ whole genome shotgun (WGS) entry which is preliminary data.</text>
</comment>